<keyword evidence="3" id="KW-0812">Transmembrane</keyword>
<evidence type="ECO:0000313" key="7">
    <source>
        <dbReference type="Proteomes" id="UP000287352"/>
    </source>
</evidence>
<dbReference type="InterPro" id="IPR029050">
    <property type="entry name" value="Immunoprotect_excell_Ig-like"/>
</dbReference>
<gene>
    <name evidence="6" type="ORF">KTT_03430</name>
</gene>
<dbReference type="InterPro" id="IPR029051">
    <property type="entry name" value="DUF4352"/>
</dbReference>
<reference evidence="7" key="1">
    <citation type="submission" date="2018-12" db="EMBL/GenBank/DDBJ databases">
        <title>Tengunoibacter tsumagoiensis gen. nov., sp. nov., Dictyobacter kobayashii sp. nov., D. alpinus sp. nov., and D. joshuensis sp. nov. and description of Dictyobacteraceae fam. nov. within the order Ktedonobacterales isolated from Tengu-no-mugimeshi.</title>
        <authorList>
            <person name="Wang C.M."/>
            <person name="Zheng Y."/>
            <person name="Sakai Y."/>
            <person name="Toyoda A."/>
            <person name="Minakuchi Y."/>
            <person name="Abe K."/>
            <person name="Yokota A."/>
            <person name="Yabe S."/>
        </authorList>
    </citation>
    <scope>NUCLEOTIDE SEQUENCE [LARGE SCALE GENOMIC DNA]</scope>
    <source>
        <strain evidence="7">Uno3</strain>
    </source>
</reference>
<dbReference type="Pfam" id="PF13240">
    <property type="entry name" value="Zn_Ribbon_1"/>
    <property type="match status" value="1"/>
</dbReference>
<name>A0A401ZUT9_9CHLR</name>
<evidence type="ECO:0000259" key="4">
    <source>
        <dbReference type="Pfam" id="PF11611"/>
    </source>
</evidence>
<evidence type="ECO:0000256" key="2">
    <source>
        <dbReference type="SAM" id="MobiDB-lite"/>
    </source>
</evidence>
<evidence type="ECO:0000256" key="3">
    <source>
        <dbReference type="SAM" id="Phobius"/>
    </source>
</evidence>
<dbReference type="RefSeq" id="WP_126578082.1">
    <property type="nucleotide sequence ID" value="NZ_BIFR01000001.1"/>
</dbReference>
<dbReference type="EMBL" id="BIFR01000001">
    <property type="protein sequence ID" value="GCE10484.1"/>
    <property type="molecule type" value="Genomic_DNA"/>
</dbReference>
<dbReference type="Proteomes" id="UP000287352">
    <property type="component" value="Unassembled WGS sequence"/>
</dbReference>
<keyword evidence="1" id="KW-0732">Signal</keyword>
<protein>
    <recommendedName>
        <fullName evidence="8">Zinc-ribbon domain-containing protein</fullName>
    </recommendedName>
</protein>
<dbReference type="AlphaFoldDB" id="A0A401ZUT9"/>
<evidence type="ECO:0008006" key="8">
    <source>
        <dbReference type="Google" id="ProtNLM"/>
    </source>
</evidence>
<comment type="caution">
    <text evidence="6">The sequence shown here is derived from an EMBL/GenBank/DDBJ whole genome shotgun (WGS) entry which is preliminary data.</text>
</comment>
<sequence>MYQQPSQVCSACGTPIEPGTRFCQNCGSPVAQNVVGSPSNVQPPLPPTVAATPPPPANQPYGGTPSNPGQPPYGGSGQAYGTPANQGFPQYGSVPTPGNPPVHTQYDSKPSSPYENTPPPPPSDPYGLGSAGTYSNTGYPVPPAPKKKRSKWPWIVVGIIVVVLVACIGSSYGIVNWANSTIHTTGTATATTDNNSSHGGNFAKSKDLNLTVNYADDQITFSKISQADHFDDDSFATKKSYDPTANYIRVNFTEQTPPSTSSYIDYYTGFQLVVDGGNVGSYTKSLESTGPDKGVKRDNWVDFETKGAIDLSKVKLRIGRGDEEQIEFALKSDADVSQFNPKTYTLNKKFTYAGMQWTIKDVIKSYASGGNQAKKGQVFLTIELNADNDTDNEVYLTPSDFCRMKVDGSSLSPEYSSDDQNFDIIKSRTTGITGSLVFTTKPSSTNTYTLDFQSGDNIQEVTTDFSLS</sequence>
<feature type="compositionally biased region" description="Pro residues" evidence="2">
    <location>
        <begin position="41"/>
        <end position="58"/>
    </location>
</feature>
<keyword evidence="7" id="KW-1185">Reference proteome</keyword>
<feature type="domain" description="DUF4352" evidence="4">
    <location>
        <begin position="345"/>
        <end position="455"/>
    </location>
</feature>
<feature type="domain" description="Zinc-ribbon" evidence="5">
    <location>
        <begin position="9"/>
        <end position="30"/>
    </location>
</feature>
<proteinExistence type="predicted"/>
<keyword evidence="3" id="KW-0472">Membrane</keyword>
<feature type="region of interest" description="Disordered" evidence="2">
    <location>
        <begin position="27"/>
        <end position="134"/>
    </location>
</feature>
<evidence type="ECO:0000256" key="1">
    <source>
        <dbReference type="ARBA" id="ARBA00022729"/>
    </source>
</evidence>
<keyword evidence="3" id="KW-1133">Transmembrane helix</keyword>
<dbReference type="Gene3D" id="2.60.40.1240">
    <property type="match status" value="1"/>
</dbReference>
<evidence type="ECO:0000259" key="5">
    <source>
        <dbReference type="Pfam" id="PF13240"/>
    </source>
</evidence>
<evidence type="ECO:0000313" key="6">
    <source>
        <dbReference type="EMBL" id="GCE10484.1"/>
    </source>
</evidence>
<organism evidence="6 7">
    <name type="scientific">Tengunoibacter tsumagoiensis</name>
    <dbReference type="NCBI Taxonomy" id="2014871"/>
    <lineage>
        <taxon>Bacteria</taxon>
        <taxon>Bacillati</taxon>
        <taxon>Chloroflexota</taxon>
        <taxon>Ktedonobacteria</taxon>
        <taxon>Ktedonobacterales</taxon>
        <taxon>Dictyobacteraceae</taxon>
        <taxon>Tengunoibacter</taxon>
    </lineage>
</organism>
<feature type="compositionally biased region" description="Polar residues" evidence="2">
    <location>
        <begin position="27"/>
        <end position="40"/>
    </location>
</feature>
<dbReference type="Pfam" id="PF11611">
    <property type="entry name" value="DUF4352"/>
    <property type="match status" value="1"/>
</dbReference>
<feature type="transmembrane region" description="Helical" evidence="3">
    <location>
        <begin position="154"/>
        <end position="175"/>
    </location>
</feature>
<accession>A0A401ZUT9</accession>
<dbReference type="OrthoDB" id="149885at2"/>
<dbReference type="InterPro" id="IPR026870">
    <property type="entry name" value="Zinc_ribbon_dom"/>
</dbReference>